<feature type="transmembrane region" description="Helical" evidence="1">
    <location>
        <begin position="355"/>
        <end position="372"/>
    </location>
</feature>
<dbReference type="Proteomes" id="UP000256899">
    <property type="component" value="Unassembled WGS sequence"/>
</dbReference>
<reference evidence="3" key="1">
    <citation type="submission" date="2018-08" db="EMBL/GenBank/DDBJ databases">
        <title>Thalassotalea euphylliae genome.</title>
        <authorList>
            <person name="Summers S."/>
            <person name="Rice S.A."/>
            <person name="Freckelton M.L."/>
            <person name="Nedved B.T."/>
            <person name="Hadfield M.G."/>
        </authorList>
    </citation>
    <scope>NUCLEOTIDE SEQUENCE [LARGE SCALE GENOMIC DNA]</scope>
    <source>
        <strain evidence="3">H3</strain>
    </source>
</reference>
<keyword evidence="1" id="KW-0812">Transmembrane</keyword>
<feature type="transmembrane region" description="Helical" evidence="1">
    <location>
        <begin position="690"/>
        <end position="707"/>
    </location>
</feature>
<dbReference type="CDD" id="cd12913">
    <property type="entry name" value="PDC1_MCP_like"/>
    <property type="match status" value="1"/>
</dbReference>
<feature type="transmembrane region" description="Helical" evidence="1">
    <location>
        <begin position="20"/>
        <end position="43"/>
    </location>
</feature>
<keyword evidence="1" id="KW-0472">Membrane</keyword>
<dbReference type="Gene3D" id="3.30.450.20">
    <property type="entry name" value="PAS domain"/>
    <property type="match status" value="1"/>
</dbReference>
<evidence type="ECO:0000256" key="1">
    <source>
        <dbReference type="SAM" id="Phobius"/>
    </source>
</evidence>
<accession>A0A3E0U1Z0</accession>
<sequence>MQLIDEKSATLAKKVSGKFITPLLVAGILICLVNAIIACYLIYQESSVFQKTVRAEVKTQTIDAANQISEKLAGIMNDVNNFADRITRLEDKQDTLGFLRHEFYQNSNLFSLSTTFKPYAFDPTRKYVAPYYERLTDEEKEFELTGYDQNSTEFSWYNRPLKEGPIWTEPYYEPVNSVLMTTYSVPFYQSEKAREAGEAPLGVVPSDVSLDHLTTDLKQIQFGAGGYGIIFSSKQNLISHPVFSHVREGESLNTLKHKDGFNYLNKIDKCFADDLTYAFYNGEVMDNDEDYAACAHIPQTDWILITRMSADMFQMDKDYRRKSNIGAISWIAASLILIILLLTRYKQITWSQNNIWISIILVTGTVASLEFARSLNTLEEDSTVVITNTAQREAFISNYDAQLTQLRLDLPDYISTGLMVDSLEFVNANNIHLTGIVWERFETPRPEHIAPEIAFNEAIESDLKLAYRQTLPTGEEVVGWHFSVVIRQELDYSKYPFDHKNIVIRLTASNIGSNTVLVPDLEAYEKLGKTDNPAVAKDIVLEEWTLKQSYYKYTYQHFNTNFGINGHGFQEISPELNYSINIERSFLGPFVTTLLPVMVMVCLLYACVVSMPYTPYGELRNNITAVVFTILLAHYSIREHLQINEVVYFEVFYFLLYVIATVFMLIAHYYYRAKALDLNSKHFKRVAIVWYWPILTSAIYVITIWTYY</sequence>
<evidence type="ECO:0000313" key="3">
    <source>
        <dbReference type="Proteomes" id="UP000256899"/>
    </source>
</evidence>
<protein>
    <submittedName>
        <fullName evidence="2">Uncharacterized protein</fullName>
    </submittedName>
</protein>
<evidence type="ECO:0000313" key="2">
    <source>
        <dbReference type="EMBL" id="REL30720.1"/>
    </source>
</evidence>
<dbReference type="EMBL" id="QUOT01000001">
    <property type="protein sequence ID" value="REL30720.1"/>
    <property type="molecule type" value="Genomic_DNA"/>
</dbReference>
<dbReference type="AlphaFoldDB" id="A0A3E0U1Z0"/>
<feature type="transmembrane region" description="Helical" evidence="1">
    <location>
        <begin position="649"/>
        <end position="670"/>
    </location>
</feature>
<organism evidence="2 3">
    <name type="scientific">Thalassotalea euphylliae</name>
    <dbReference type="NCBI Taxonomy" id="1655234"/>
    <lineage>
        <taxon>Bacteria</taxon>
        <taxon>Pseudomonadati</taxon>
        <taxon>Pseudomonadota</taxon>
        <taxon>Gammaproteobacteria</taxon>
        <taxon>Alteromonadales</taxon>
        <taxon>Colwelliaceae</taxon>
        <taxon>Thalassotalea</taxon>
    </lineage>
</organism>
<name>A0A3E0U1Z0_9GAMM</name>
<proteinExistence type="predicted"/>
<feature type="transmembrane region" description="Helical" evidence="1">
    <location>
        <begin position="325"/>
        <end position="343"/>
    </location>
</feature>
<keyword evidence="3" id="KW-1185">Reference proteome</keyword>
<dbReference type="Pfam" id="PF22673">
    <property type="entry name" value="MCP-like_PDC_1"/>
    <property type="match status" value="1"/>
</dbReference>
<keyword evidence="1" id="KW-1133">Transmembrane helix</keyword>
<feature type="transmembrane region" description="Helical" evidence="1">
    <location>
        <begin position="586"/>
        <end position="613"/>
    </location>
</feature>
<comment type="caution">
    <text evidence="2">The sequence shown here is derived from an EMBL/GenBank/DDBJ whole genome shotgun (WGS) entry which is preliminary data.</text>
</comment>
<gene>
    <name evidence="2" type="ORF">DXX94_08325</name>
</gene>
<feature type="transmembrane region" description="Helical" evidence="1">
    <location>
        <begin position="619"/>
        <end position="637"/>
    </location>
</feature>